<keyword evidence="1" id="KW-0614">Plasmid</keyword>
<dbReference type="AlphaFoldDB" id="A0AA86J352"/>
<geneLocation type="plasmid" evidence="1 2">
    <name>pYSPA8-1</name>
</geneLocation>
<sequence length="189" mass="21471">MAPRRHRTQYYWDRGQMNQLLGKDPKQTLWIRLREASGRMLSPDVIVGDEDTAGKISLGWDPDRVTGFFTARGLLTESGTPVPSELGRPRNEDRLTEAQEAAFMARWTSVPKRYLGTRQVMDLFGMTDTALRDRRRRGTFLPPDVVIGSAPTELVDGVEVPTYQLAYGVVHGWDRHRLEAFGRQEGLID</sequence>
<dbReference type="Proteomes" id="UP001291653">
    <property type="component" value="Plasmid pYSPA8-1"/>
</dbReference>
<dbReference type="EMBL" id="LC735414">
    <property type="protein sequence ID" value="BDT39572.1"/>
    <property type="molecule type" value="Genomic_DNA"/>
</dbReference>
<keyword evidence="2" id="KW-1185">Reference proteome</keyword>
<evidence type="ECO:0000313" key="2">
    <source>
        <dbReference type="Proteomes" id="UP001291653"/>
    </source>
</evidence>
<accession>A0AA86J352</accession>
<evidence type="ECO:0000313" key="1">
    <source>
        <dbReference type="EMBL" id="BDT39572.1"/>
    </source>
</evidence>
<protein>
    <submittedName>
        <fullName evidence="1">Uncharacterized protein</fullName>
    </submittedName>
</protein>
<reference evidence="1 2" key="1">
    <citation type="submission" date="2022-10" db="EMBL/GenBank/DDBJ databases">
        <title>Draft genome sequence of Streptomyces sp. YSPA8.</title>
        <authorList>
            <person name="Moriuchi R."/>
            <person name="Dohra H."/>
            <person name="Yamamura H."/>
            <person name="Kodani S."/>
        </authorList>
    </citation>
    <scope>NUCLEOTIDE SEQUENCE [LARGE SCALE GENOMIC DNA]</scope>
    <source>
        <strain evidence="1 2">YSPA8</strain>
        <plasmid evidence="1 2">pYSPA8-1</plasmid>
    </source>
</reference>
<dbReference type="RefSeq" id="WP_323451931.1">
    <property type="nucleotide sequence ID" value="NZ_LC735414.1"/>
</dbReference>
<proteinExistence type="predicted"/>
<gene>
    <name evidence="1" type="ORF">SYYSPA8_37270</name>
</gene>
<name>A0AA86J352_9ACTN</name>
<organism evidence="1 2">
    <name type="scientific">Streptomyces yaizuensis</name>
    <dbReference type="NCBI Taxonomy" id="2989713"/>
    <lineage>
        <taxon>Bacteria</taxon>
        <taxon>Bacillati</taxon>
        <taxon>Actinomycetota</taxon>
        <taxon>Actinomycetes</taxon>
        <taxon>Kitasatosporales</taxon>
        <taxon>Streptomycetaceae</taxon>
        <taxon>Streptomyces</taxon>
    </lineage>
</organism>